<organism evidence="9 10">
    <name type="scientific">Nesidiocoris tenuis</name>
    <dbReference type="NCBI Taxonomy" id="355587"/>
    <lineage>
        <taxon>Eukaryota</taxon>
        <taxon>Metazoa</taxon>
        <taxon>Ecdysozoa</taxon>
        <taxon>Arthropoda</taxon>
        <taxon>Hexapoda</taxon>
        <taxon>Insecta</taxon>
        <taxon>Pterygota</taxon>
        <taxon>Neoptera</taxon>
        <taxon>Paraneoptera</taxon>
        <taxon>Hemiptera</taxon>
        <taxon>Heteroptera</taxon>
        <taxon>Panheteroptera</taxon>
        <taxon>Cimicomorpha</taxon>
        <taxon>Miridae</taxon>
        <taxon>Dicyphina</taxon>
        <taxon>Nesidiocoris</taxon>
    </lineage>
</organism>
<protein>
    <submittedName>
        <fullName evidence="9">Nuclear factor of kappa light polypeptide gene enhancer in B-cells</fullName>
    </submittedName>
</protein>
<accession>A0ABN7ASY7</accession>
<dbReference type="PROSITE" id="PS50254">
    <property type="entry name" value="REL_2"/>
    <property type="match status" value="1"/>
</dbReference>
<keyword evidence="10" id="KW-1185">Reference proteome</keyword>
<dbReference type="PRINTS" id="PR00057">
    <property type="entry name" value="NFKBTNSCPFCT"/>
</dbReference>
<feature type="domain" description="THAP-type" evidence="8">
    <location>
        <begin position="1"/>
        <end position="79"/>
    </location>
</feature>
<evidence type="ECO:0000259" key="8">
    <source>
        <dbReference type="PROSITE" id="PS50950"/>
    </source>
</evidence>
<feature type="region of interest" description="Disordered" evidence="6">
    <location>
        <begin position="60"/>
        <end position="134"/>
    </location>
</feature>
<evidence type="ECO:0000256" key="2">
    <source>
        <dbReference type="ARBA" id="ARBA00022771"/>
    </source>
</evidence>
<dbReference type="Gene3D" id="2.60.40.10">
    <property type="entry name" value="Immunoglobulins"/>
    <property type="match status" value="1"/>
</dbReference>
<reference evidence="9 10" key="1">
    <citation type="submission" date="2023-09" db="EMBL/GenBank/DDBJ databases">
        <title>Nesidiocoris tenuis whole genome shotgun sequence.</title>
        <authorList>
            <person name="Shibata T."/>
            <person name="Shimoda M."/>
            <person name="Kobayashi T."/>
            <person name="Uehara T."/>
        </authorList>
    </citation>
    <scope>NUCLEOTIDE SEQUENCE [LARGE SCALE GENOMIC DNA]</scope>
    <source>
        <strain evidence="9 10">Japan</strain>
    </source>
</reference>
<dbReference type="InterPro" id="IPR000451">
    <property type="entry name" value="NFkB/Dor"/>
</dbReference>
<name>A0ABN7ASY7_9HEMI</name>
<keyword evidence="2 5" id="KW-0863">Zinc-finger</keyword>
<dbReference type="InterPro" id="IPR006612">
    <property type="entry name" value="THAP_Znf"/>
</dbReference>
<dbReference type="EMBL" id="AP028913">
    <property type="protein sequence ID" value="BES94394.1"/>
    <property type="molecule type" value="Genomic_DNA"/>
</dbReference>
<evidence type="ECO:0000256" key="1">
    <source>
        <dbReference type="ARBA" id="ARBA00022723"/>
    </source>
</evidence>
<dbReference type="InterPro" id="IPR037059">
    <property type="entry name" value="RHD_DNA_bind_dom_sf"/>
</dbReference>
<evidence type="ECO:0000313" key="10">
    <source>
        <dbReference type="Proteomes" id="UP001307889"/>
    </source>
</evidence>
<evidence type="ECO:0000259" key="7">
    <source>
        <dbReference type="PROSITE" id="PS50254"/>
    </source>
</evidence>
<dbReference type="Gene3D" id="2.60.40.340">
    <property type="entry name" value="Rel homology domain (RHD), DNA-binding domain"/>
    <property type="match status" value="1"/>
</dbReference>
<dbReference type="PROSITE" id="PS50950">
    <property type="entry name" value="ZF_THAP"/>
    <property type="match status" value="1"/>
</dbReference>
<dbReference type="InterPro" id="IPR011539">
    <property type="entry name" value="RHD_DNA_bind_dom"/>
</dbReference>
<dbReference type="Proteomes" id="UP001307889">
    <property type="component" value="Chromosome 5"/>
</dbReference>
<gene>
    <name evidence="9" type="ORF">NTJ_07203</name>
</gene>
<feature type="domain" description="RHD" evidence="7">
    <location>
        <begin position="181"/>
        <end position="293"/>
    </location>
</feature>
<dbReference type="Pfam" id="PF05485">
    <property type="entry name" value="THAP"/>
    <property type="match status" value="1"/>
</dbReference>
<dbReference type="Pfam" id="PF00554">
    <property type="entry name" value="RHD_DNA_bind"/>
    <property type="match status" value="1"/>
</dbReference>
<proteinExistence type="predicted"/>
<dbReference type="InterPro" id="IPR008967">
    <property type="entry name" value="p53-like_TF_DNA-bd_sf"/>
</dbReference>
<dbReference type="SUPFAM" id="SSF49417">
    <property type="entry name" value="p53-like transcription factors"/>
    <property type="match status" value="1"/>
</dbReference>
<evidence type="ECO:0000313" key="9">
    <source>
        <dbReference type="EMBL" id="BES94394.1"/>
    </source>
</evidence>
<evidence type="ECO:0000256" key="4">
    <source>
        <dbReference type="ARBA" id="ARBA00023125"/>
    </source>
</evidence>
<feature type="compositionally biased region" description="Polar residues" evidence="6">
    <location>
        <begin position="70"/>
        <end position="79"/>
    </location>
</feature>
<sequence>MVLRCAVPGCSSVKYEGSTKLFFAAPQQESVRRHWFEVLSMPYISDDPVYICVDHFEVEDNDEDDEKNPGESNGASSIKNESDKPKKAKKRKTATELPPDAKKKPIQNSTTHSELDIGAVKIEQTKDTSSEEDNAGWDNFIVKMEPGENPSDPQNSVRSYITNIVGRPLTIQSRYSLLTDSEKPFLEFIEQPERLYRFRYQRESNRPHGPLKGRLTTNETHNKFRGPKVQLFGYTGPAVLRCWLFCGDWPSPHQLVSTERNGGLSITYEPHDSLVDEMTSHTATFDRLNILHVVCNDPTYQDRYLKKILHSLSNQYLPSEELPLIDHNSMKELLRRQEKDIVCLFVEAFAKTDDGYKKLCHTFSDNIKNGKSPKTNDLSILKQSHDGGPCSGQQRVLIFTSKMIRSVAVEFYEKNERGQITWRSLATMSKADFHKQVALSFLTPPYKSTNITSPVTVSFRLVRSTDGAVSNSCEYTYWPTTQGCIACSPSILTSRARK</sequence>
<evidence type="ECO:0000256" key="3">
    <source>
        <dbReference type="ARBA" id="ARBA00022833"/>
    </source>
</evidence>
<evidence type="ECO:0000256" key="6">
    <source>
        <dbReference type="SAM" id="MobiDB-lite"/>
    </source>
</evidence>
<keyword evidence="3" id="KW-0862">Zinc</keyword>
<keyword evidence="1" id="KW-0479">Metal-binding</keyword>
<dbReference type="InterPro" id="IPR032397">
    <property type="entry name" value="RHD_dimer"/>
</dbReference>
<keyword evidence="4 5" id="KW-0238">DNA-binding</keyword>
<dbReference type="PANTHER" id="PTHR24169">
    <property type="entry name" value="NUCLEAR FACTOR NF-KAPPA-B PROTEIN"/>
    <property type="match status" value="1"/>
</dbReference>
<dbReference type="SMART" id="SM00429">
    <property type="entry name" value="IPT"/>
    <property type="match status" value="1"/>
</dbReference>
<dbReference type="SUPFAM" id="SSF57716">
    <property type="entry name" value="Glucocorticoid receptor-like (DNA-binding domain)"/>
    <property type="match status" value="1"/>
</dbReference>
<dbReference type="InterPro" id="IPR013783">
    <property type="entry name" value="Ig-like_fold"/>
</dbReference>
<dbReference type="InterPro" id="IPR002909">
    <property type="entry name" value="IPT_dom"/>
</dbReference>
<dbReference type="InterPro" id="IPR014756">
    <property type="entry name" value="Ig_E-set"/>
</dbReference>
<evidence type="ECO:0000256" key="5">
    <source>
        <dbReference type="PROSITE-ProRule" id="PRU00309"/>
    </source>
</evidence>
<dbReference type="Pfam" id="PF16179">
    <property type="entry name" value="RHD_dimer"/>
    <property type="match status" value="1"/>
</dbReference>
<dbReference type="SUPFAM" id="SSF81296">
    <property type="entry name" value="E set domains"/>
    <property type="match status" value="1"/>
</dbReference>
<dbReference type="PANTHER" id="PTHR24169:SF28">
    <property type="entry name" value="NUCLEAR FACTOR NF-KAPPA-B P110 SUBUNIT"/>
    <property type="match status" value="1"/>
</dbReference>